<dbReference type="GO" id="GO:0005737">
    <property type="term" value="C:cytoplasm"/>
    <property type="evidence" value="ECO:0007669"/>
    <property type="project" value="UniProtKB-SubCell"/>
</dbReference>
<feature type="active site" description="Schiff-base intermediate with substrate" evidence="6">
    <location>
        <position position="163"/>
    </location>
</feature>
<dbReference type="PANTHER" id="PTHR12128">
    <property type="entry name" value="DIHYDRODIPICOLINATE SYNTHASE"/>
    <property type="match status" value="1"/>
</dbReference>
<dbReference type="InterPro" id="IPR002220">
    <property type="entry name" value="DapA-like"/>
</dbReference>
<dbReference type="Proteomes" id="UP000219559">
    <property type="component" value="Unassembled WGS sequence"/>
</dbReference>
<accession>A0A2A4G3N7</accession>
<sequence>MPNLIAATYAPLQSNGTLQLNGIEYYTKYLTHNRIKGVFVNGSTGDFVSLSIQERKELLTAWHQNKPNGFQIINHVGHTSLPLAQELAAHSIGKADAISALAPYYYPITNNNLLIQYCKSIAEAAPELPFYYYHIPVLSKIQIDIVAFMKRAKTEIPNFAGLKFTENNLMGFTHCLHNSTDNQNIMFGVDEMFLPSLGSGAHSWVGSTYNQIAPLYQAIANSFTVGQHQKAASLQQKAIRFVEILVAYGSFLGVAKGLLDYLGLPLGPSRFPHTNLTTNVYSKIMRTLENEGIAPYLGNLP</sequence>
<dbReference type="PANTHER" id="PTHR12128:SF21">
    <property type="entry name" value="N-ACETYLNEURAMINATE LYASE"/>
    <property type="match status" value="1"/>
</dbReference>
<evidence type="ECO:0000256" key="5">
    <source>
        <dbReference type="PIRNR" id="PIRNR001365"/>
    </source>
</evidence>
<organism evidence="8 9">
    <name type="scientific">Sediminicola luteus</name>
    <dbReference type="NCBI Taxonomy" id="319238"/>
    <lineage>
        <taxon>Bacteria</taxon>
        <taxon>Pseudomonadati</taxon>
        <taxon>Bacteroidota</taxon>
        <taxon>Flavobacteriia</taxon>
        <taxon>Flavobacteriales</taxon>
        <taxon>Flavobacteriaceae</taxon>
        <taxon>Sediminicola</taxon>
    </lineage>
</organism>
<evidence type="ECO:0000313" key="9">
    <source>
        <dbReference type="Proteomes" id="UP000219559"/>
    </source>
</evidence>
<dbReference type="InterPro" id="IPR013785">
    <property type="entry name" value="Aldolase_TIM"/>
</dbReference>
<dbReference type="EMBL" id="NBWU01000007">
    <property type="protein sequence ID" value="PCE63033.1"/>
    <property type="molecule type" value="Genomic_DNA"/>
</dbReference>
<comment type="caution">
    <text evidence="8">The sequence shown here is derived from an EMBL/GenBank/DDBJ whole genome shotgun (WGS) entry which is preliminary data.</text>
</comment>
<feature type="binding site" evidence="7">
    <location>
        <position position="44"/>
    </location>
    <ligand>
        <name>pyruvate</name>
        <dbReference type="ChEBI" id="CHEBI:15361"/>
    </ligand>
</feature>
<keyword evidence="2" id="KW-0963">Cytoplasm</keyword>
<dbReference type="Pfam" id="PF00701">
    <property type="entry name" value="DHDPS"/>
    <property type="match status" value="1"/>
</dbReference>
<name>A0A2A4G3N7_9FLAO</name>
<keyword evidence="3 5" id="KW-0456">Lyase</keyword>
<dbReference type="OrthoDB" id="9778880at2"/>
<evidence type="ECO:0000256" key="7">
    <source>
        <dbReference type="PIRSR" id="PIRSR001365-2"/>
    </source>
</evidence>
<evidence type="ECO:0000256" key="2">
    <source>
        <dbReference type="ARBA" id="ARBA00022490"/>
    </source>
</evidence>
<dbReference type="PIRSF" id="PIRSF001365">
    <property type="entry name" value="DHDPS"/>
    <property type="match status" value="1"/>
</dbReference>
<comment type="similarity">
    <text evidence="5">Belongs to the DapA family.</text>
</comment>
<dbReference type="GO" id="GO:0016829">
    <property type="term" value="F:lyase activity"/>
    <property type="evidence" value="ECO:0007669"/>
    <property type="project" value="UniProtKB-KW"/>
</dbReference>
<dbReference type="SMART" id="SM01130">
    <property type="entry name" value="DHDPS"/>
    <property type="match status" value="1"/>
</dbReference>
<reference evidence="8 9" key="1">
    <citation type="submission" date="2017-04" db="EMBL/GenBank/DDBJ databases">
        <title>A new member of the family Flavobacteriaceae isolated from ascidians.</title>
        <authorList>
            <person name="Chen L."/>
        </authorList>
    </citation>
    <scope>NUCLEOTIDE SEQUENCE [LARGE SCALE GENOMIC DNA]</scope>
    <source>
        <strain evidence="8 9">HQA918</strain>
    </source>
</reference>
<keyword evidence="4" id="KW-0119">Carbohydrate metabolism</keyword>
<dbReference type="AlphaFoldDB" id="A0A2A4G3N7"/>
<proteinExistence type="inferred from homology"/>
<feature type="binding site" evidence="7">
    <location>
        <position position="205"/>
    </location>
    <ligand>
        <name>pyruvate</name>
        <dbReference type="ChEBI" id="CHEBI:15361"/>
    </ligand>
</feature>
<evidence type="ECO:0000313" key="8">
    <source>
        <dbReference type="EMBL" id="PCE63033.1"/>
    </source>
</evidence>
<dbReference type="Gene3D" id="3.20.20.70">
    <property type="entry name" value="Aldolase class I"/>
    <property type="match status" value="1"/>
</dbReference>
<protein>
    <submittedName>
        <fullName evidence="8">N-acetylneuraminate lyase</fullName>
    </submittedName>
</protein>
<evidence type="ECO:0000256" key="6">
    <source>
        <dbReference type="PIRSR" id="PIRSR001365-1"/>
    </source>
</evidence>
<keyword evidence="9" id="KW-1185">Reference proteome</keyword>
<evidence type="ECO:0000256" key="4">
    <source>
        <dbReference type="ARBA" id="ARBA00023277"/>
    </source>
</evidence>
<evidence type="ECO:0000256" key="1">
    <source>
        <dbReference type="ARBA" id="ARBA00004496"/>
    </source>
</evidence>
<gene>
    <name evidence="8" type="ORF">B7P33_17315</name>
</gene>
<evidence type="ECO:0000256" key="3">
    <source>
        <dbReference type="ARBA" id="ARBA00023239"/>
    </source>
</evidence>
<dbReference type="SUPFAM" id="SSF51569">
    <property type="entry name" value="Aldolase"/>
    <property type="match status" value="1"/>
</dbReference>
<feature type="active site" description="Proton donor/acceptor" evidence="6">
    <location>
        <position position="133"/>
    </location>
</feature>
<comment type="subcellular location">
    <subcellularLocation>
        <location evidence="1">Cytoplasm</location>
    </subcellularLocation>
</comment>
<dbReference type="RefSeq" id="WP_097441142.1">
    <property type="nucleotide sequence ID" value="NZ_KZ300477.1"/>
</dbReference>
<dbReference type="PRINTS" id="PR00146">
    <property type="entry name" value="DHPICSNTHASE"/>
</dbReference>